<dbReference type="InterPro" id="IPR044473">
    <property type="entry name" value="STAU2_DSRM_3"/>
</dbReference>
<dbReference type="CDD" id="cd19886">
    <property type="entry name" value="DSRM_STAU2_rpt4"/>
    <property type="match status" value="1"/>
</dbReference>
<feature type="domain" description="DRBM" evidence="2">
    <location>
        <begin position="118"/>
        <end position="186"/>
    </location>
</feature>
<keyword evidence="1" id="KW-0694">RNA-binding</keyword>
<proteinExistence type="predicted"/>
<keyword evidence="4" id="KW-1185">Reference proteome</keyword>
<organism evidence="3 4">
    <name type="scientific">Phrynosoma platyrhinos</name>
    <name type="common">Desert horned lizard</name>
    <dbReference type="NCBI Taxonomy" id="52577"/>
    <lineage>
        <taxon>Eukaryota</taxon>
        <taxon>Metazoa</taxon>
        <taxon>Chordata</taxon>
        <taxon>Craniata</taxon>
        <taxon>Vertebrata</taxon>
        <taxon>Euteleostomi</taxon>
        <taxon>Lepidosauria</taxon>
        <taxon>Squamata</taxon>
        <taxon>Bifurcata</taxon>
        <taxon>Unidentata</taxon>
        <taxon>Episquamata</taxon>
        <taxon>Toxicofera</taxon>
        <taxon>Iguania</taxon>
        <taxon>Phrynosomatidae</taxon>
        <taxon>Phrynosomatinae</taxon>
        <taxon>Phrynosoma</taxon>
    </lineage>
</organism>
<dbReference type="SUPFAM" id="SSF54768">
    <property type="entry name" value="dsRNA-binding domain-like"/>
    <property type="match status" value="2"/>
</dbReference>
<dbReference type="PANTHER" id="PTHR46054:SF1">
    <property type="entry name" value="DOUBLE-STRANDED RNA-BINDING PROTEIN STAUFEN HOMOLOG 2"/>
    <property type="match status" value="1"/>
</dbReference>
<dbReference type="PROSITE" id="PS50137">
    <property type="entry name" value="DS_RBD"/>
    <property type="match status" value="2"/>
</dbReference>
<dbReference type="InterPro" id="IPR044474">
    <property type="entry name" value="STAU2_DSRM_4"/>
</dbReference>
<dbReference type="Pfam" id="PF00035">
    <property type="entry name" value="dsrm"/>
    <property type="match status" value="2"/>
</dbReference>
<dbReference type="SMART" id="SM00358">
    <property type="entry name" value="DSRM"/>
    <property type="match status" value="2"/>
</dbReference>
<dbReference type="CDD" id="cd19884">
    <property type="entry name" value="DSRM_STAU2_rpt3"/>
    <property type="match status" value="1"/>
</dbReference>
<reference evidence="3 4" key="1">
    <citation type="journal article" date="2022" name="Gigascience">
        <title>A chromosome-level genome assembly and annotation of the desert horned lizard, Phrynosoma platyrhinos, provides insight into chromosomal rearrangements among reptiles.</title>
        <authorList>
            <person name="Koochekian N."/>
            <person name="Ascanio A."/>
            <person name="Farleigh K."/>
            <person name="Card D.C."/>
            <person name="Schield D.R."/>
            <person name="Castoe T.A."/>
            <person name="Jezkova T."/>
        </authorList>
    </citation>
    <scope>NUCLEOTIDE SEQUENCE [LARGE SCALE GENOMIC DNA]</scope>
    <source>
        <strain evidence="3">NK-2021</strain>
    </source>
</reference>
<protein>
    <recommendedName>
        <fullName evidence="2">DRBM domain-containing protein</fullName>
    </recommendedName>
</protein>
<feature type="domain" description="DRBM" evidence="2">
    <location>
        <begin position="18"/>
        <end position="85"/>
    </location>
</feature>
<evidence type="ECO:0000259" key="2">
    <source>
        <dbReference type="PROSITE" id="PS50137"/>
    </source>
</evidence>
<dbReference type="PANTHER" id="PTHR46054">
    <property type="entry name" value="MATERNAL EFFECT PROTEIN STAUFEN"/>
    <property type="match status" value="1"/>
</dbReference>
<dbReference type="Proteomes" id="UP000826234">
    <property type="component" value="Unassembled WGS sequence"/>
</dbReference>
<gene>
    <name evidence="3" type="ORF">JD844_016085</name>
</gene>
<comment type="caution">
    <text evidence="3">The sequence shown here is derived from an EMBL/GenBank/DDBJ whole genome shotgun (WGS) entry which is preliminary data.</text>
</comment>
<evidence type="ECO:0000313" key="4">
    <source>
        <dbReference type="Proteomes" id="UP000826234"/>
    </source>
</evidence>
<name>A0ABQ7SK16_PHRPL</name>
<evidence type="ECO:0000313" key="3">
    <source>
        <dbReference type="EMBL" id="KAH0617638.1"/>
    </source>
</evidence>
<dbReference type="InterPro" id="IPR014720">
    <property type="entry name" value="dsRBD_dom"/>
</dbReference>
<accession>A0ABQ7SK16</accession>
<dbReference type="Gene3D" id="3.30.160.20">
    <property type="match status" value="2"/>
</dbReference>
<dbReference type="InterPro" id="IPR051740">
    <property type="entry name" value="DRBM-containing_protein"/>
</dbReference>
<sequence length="247" mass="27224">MNGESSNETEEEKDANKSEISIVFEIALKRNMPVSFEVVKESGPPHMKSFVTHVSVGEFSAEGEGNSKKLSKKRAAIAVLQELRKLPPLPVIEKTKLNFKKRPRTILKTGPEYGQGMNPISRLAQIQQAKREKEPEYLLLSEKGMPRCREFVMQVKVGNDTTTGTGPNKKIAKRNAAEAMLLQLGYKASSPLQEHPGKSGEIKGWNGQNVGYPEPISNNRTTFSLCSVPSTATKLDEALAGRYLLLG</sequence>
<evidence type="ECO:0000256" key="1">
    <source>
        <dbReference type="PROSITE-ProRule" id="PRU00266"/>
    </source>
</evidence>
<dbReference type="EMBL" id="JAIPUX010005289">
    <property type="protein sequence ID" value="KAH0617638.1"/>
    <property type="molecule type" value="Genomic_DNA"/>
</dbReference>